<dbReference type="Gene3D" id="1.10.287.110">
    <property type="entry name" value="DnaJ domain"/>
    <property type="match status" value="1"/>
</dbReference>
<feature type="region of interest" description="Disordered" evidence="1">
    <location>
        <begin position="167"/>
        <end position="190"/>
    </location>
</feature>
<dbReference type="Proteomes" id="UP000041254">
    <property type="component" value="Unassembled WGS sequence"/>
</dbReference>
<gene>
    <name evidence="3" type="ORF">Vbra_20440</name>
</gene>
<protein>
    <recommendedName>
        <fullName evidence="2">J domain-containing protein</fullName>
    </recommendedName>
</protein>
<feature type="region of interest" description="Disordered" evidence="1">
    <location>
        <begin position="455"/>
        <end position="549"/>
    </location>
</feature>
<dbReference type="EMBL" id="CDMY01000252">
    <property type="protein sequence ID" value="CEL97027.1"/>
    <property type="molecule type" value="Genomic_DNA"/>
</dbReference>
<evidence type="ECO:0000313" key="4">
    <source>
        <dbReference type="Proteomes" id="UP000041254"/>
    </source>
</evidence>
<feature type="compositionally biased region" description="Low complexity" evidence="1">
    <location>
        <begin position="537"/>
        <end position="549"/>
    </location>
</feature>
<dbReference type="VEuPathDB" id="CryptoDB:Vbra_20440"/>
<evidence type="ECO:0000256" key="1">
    <source>
        <dbReference type="SAM" id="MobiDB-lite"/>
    </source>
</evidence>
<reference evidence="3 4" key="1">
    <citation type="submission" date="2014-11" db="EMBL/GenBank/DDBJ databases">
        <authorList>
            <person name="Zhu J."/>
            <person name="Qi W."/>
            <person name="Song R."/>
        </authorList>
    </citation>
    <scope>NUCLEOTIDE SEQUENCE [LARGE SCALE GENOMIC DNA]</scope>
</reference>
<dbReference type="AlphaFoldDB" id="A0A0G4EJU7"/>
<dbReference type="InterPro" id="IPR036869">
    <property type="entry name" value="J_dom_sf"/>
</dbReference>
<proteinExistence type="predicted"/>
<dbReference type="PROSITE" id="PS50076">
    <property type="entry name" value="DNAJ_2"/>
    <property type="match status" value="1"/>
</dbReference>
<dbReference type="CDD" id="cd06257">
    <property type="entry name" value="DnaJ"/>
    <property type="match status" value="1"/>
</dbReference>
<organism evidence="3 4">
    <name type="scientific">Vitrella brassicaformis (strain CCMP3155)</name>
    <dbReference type="NCBI Taxonomy" id="1169540"/>
    <lineage>
        <taxon>Eukaryota</taxon>
        <taxon>Sar</taxon>
        <taxon>Alveolata</taxon>
        <taxon>Colpodellida</taxon>
        <taxon>Vitrellaceae</taxon>
        <taxon>Vitrella</taxon>
    </lineage>
</organism>
<evidence type="ECO:0000313" key="3">
    <source>
        <dbReference type="EMBL" id="CEL97027.1"/>
    </source>
</evidence>
<feature type="domain" description="J" evidence="2">
    <location>
        <begin position="19"/>
        <end position="75"/>
    </location>
</feature>
<name>A0A0G4EJU7_VITBC</name>
<dbReference type="InParanoid" id="A0A0G4EJU7"/>
<dbReference type="InterPro" id="IPR001623">
    <property type="entry name" value="DnaJ_domain"/>
</dbReference>
<accession>A0A0G4EJU7</accession>
<dbReference type="SUPFAM" id="SSF46565">
    <property type="entry name" value="Chaperone J-domain"/>
    <property type="match status" value="1"/>
</dbReference>
<feature type="compositionally biased region" description="Pro residues" evidence="1">
    <location>
        <begin position="481"/>
        <end position="500"/>
    </location>
</feature>
<sequence>MANCSNPQLEPGDLSGAQAASEKLGVAWFTEFEEAKKAYRKKALSGEYKHPDKGGDGSAFVALKEARDLLERVHKWEEGAKGCLGRPHPLAEERKARRATCHELHEKLKAQKAAIAEKWREELREFVRAQEEEKMMQQAQAAKLLLAEVKVGGVAVDAAIDAFIEANPTSGGDTTPTTPQHTPQEPSQHTSTTVHLPWVCVCGLALRRAGGDRFEAAGGDVRGGCHGYAPGPTRGPLSLFRCRSGESVACGLHPFNPIDECLPDNQIIQRLYEPRVIGQPEITFRMDFSHPIVSGSGFPSWVTPSYPNQPDHLHHGSRYPPTQQQTFALTQQEGSLAVESGDYKHPDKGGDGSAFVALKEARDLLERVHKWEEGAKGSLGRPHPLAKERKARRATCQELHERQTARKAAIAEKRRELKRAQEERAQKRRQELEAKEAFLEKRRQEIRELLRAEEEKMKQQAQAAKLLQAEHRCEAWLSTPPSTPSKRPTPPAAATPPPRPRSSTRLRSPPSTPASPRDRPHLRPGRSSSRGRRRAAATRATCAPGGSTPCVAAATAAAAAAPPAPPNE</sequence>
<feature type="compositionally biased region" description="Basic residues" evidence="1">
    <location>
        <begin position="522"/>
        <end position="536"/>
    </location>
</feature>
<keyword evidence="4" id="KW-1185">Reference proteome</keyword>
<evidence type="ECO:0000259" key="2">
    <source>
        <dbReference type="PROSITE" id="PS50076"/>
    </source>
</evidence>
<dbReference type="PhylomeDB" id="A0A0G4EJU7"/>